<evidence type="ECO:0000256" key="1">
    <source>
        <dbReference type="SAM" id="MobiDB-lite"/>
    </source>
</evidence>
<dbReference type="EMBL" id="VSRR010013695">
    <property type="protein sequence ID" value="MPC56102.1"/>
    <property type="molecule type" value="Genomic_DNA"/>
</dbReference>
<evidence type="ECO:0000313" key="3">
    <source>
        <dbReference type="Proteomes" id="UP000324222"/>
    </source>
</evidence>
<feature type="compositionally biased region" description="Basic and acidic residues" evidence="1">
    <location>
        <begin position="71"/>
        <end position="89"/>
    </location>
</feature>
<dbReference type="Proteomes" id="UP000324222">
    <property type="component" value="Unassembled WGS sequence"/>
</dbReference>
<protein>
    <submittedName>
        <fullName evidence="2">Uncharacterized protein</fullName>
    </submittedName>
</protein>
<name>A0A5B7GB21_PORTR</name>
<sequence length="105" mass="11043">MQVSSRGQTGDAWRGVGVPPAKIRVFVAEAKLRACCCGASPNGWGGCGRSVSWCETRCGGAELETDGATTPRREDVAGRRGDEREKNGRGGDGAECDAERREEAG</sequence>
<comment type="caution">
    <text evidence="2">The sequence shown here is derived from an EMBL/GenBank/DDBJ whole genome shotgun (WGS) entry which is preliminary data.</text>
</comment>
<feature type="region of interest" description="Disordered" evidence="1">
    <location>
        <begin position="64"/>
        <end position="105"/>
    </location>
</feature>
<keyword evidence="3" id="KW-1185">Reference proteome</keyword>
<evidence type="ECO:0000313" key="2">
    <source>
        <dbReference type="EMBL" id="MPC56102.1"/>
    </source>
</evidence>
<dbReference type="AlphaFoldDB" id="A0A5B7GB21"/>
<accession>A0A5B7GB21</accession>
<proteinExistence type="predicted"/>
<reference evidence="2 3" key="1">
    <citation type="submission" date="2019-05" db="EMBL/GenBank/DDBJ databases">
        <title>Another draft genome of Portunus trituberculatus and its Hox gene families provides insights of decapod evolution.</title>
        <authorList>
            <person name="Jeong J.-H."/>
            <person name="Song I."/>
            <person name="Kim S."/>
            <person name="Choi T."/>
            <person name="Kim D."/>
            <person name="Ryu S."/>
            <person name="Kim W."/>
        </authorList>
    </citation>
    <scope>NUCLEOTIDE SEQUENCE [LARGE SCALE GENOMIC DNA]</scope>
    <source>
        <tissue evidence="2">Muscle</tissue>
    </source>
</reference>
<gene>
    <name evidence="2" type="ORF">E2C01_050053</name>
</gene>
<organism evidence="2 3">
    <name type="scientific">Portunus trituberculatus</name>
    <name type="common">Swimming crab</name>
    <name type="synonym">Neptunus trituberculatus</name>
    <dbReference type="NCBI Taxonomy" id="210409"/>
    <lineage>
        <taxon>Eukaryota</taxon>
        <taxon>Metazoa</taxon>
        <taxon>Ecdysozoa</taxon>
        <taxon>Arthropoda</taxon>
        <taxon>Crustacea</taxon>
        <taxon>Multicrustacea</taxon>
        <taxon>Malacostraca</taxon>
        <taxon>Eumalacostraca</taxon>
        <taxon>Eucarida</taxon>
        <taxon>Decapoda</taxon>
        <taxon>Pleocyemata</taxon>
        <taxon>Brachyura</taxon>
        <taxon>Eubrachyura</taxon>
        <taxon>Portunoidea</taxon>
        <taxon>Portunidae</taxon>
        <taxon>Portuninae</taxon>
        <taxon>Portunus</taxon>
    </lineage>
</organism>